<accession>A0A3B4BIA3</accession>
<dbReference type="Gene3D" id="3.40.220.10">
    <property type="entry name" value="Leucine Aminopeptidase, subunit E, domain 1"/>
    <property type="match status" value="1"/>
</dbReference>
<name>A0A3B4BIA3_9GOBI</name>
<dbReference type="GO" id="GO:0060335">
    <property type="term" value="P:positive regulation of type II interferon-mediated signaling pathway"/>
    <property type="evidence" value="ECO:0007669"/>
    <property type="project" value="TreeGrafter"/>
</dbReference>
<reference evidence="7" key="1">
    <citation type="submission" date="2025-08" db="UniProtKB">
        <authorList>
            <consortium name="Ensembl"/>
        </authorList>
    </citation>
    <scope>IDENTIFICATION</scope>
</reference>
<evidence type="ECO:0000259" key="6">
    <source>
        <dbReference type="PROSITE" id="PS51154"/>
    </source>
</evidence>
<proteinExistence type="predicted"/>
<dbReference type="Pfam" id="PF23251">
    <property type="entry name" value="KH_PARP14_4"/>
    <property type="match status" value="1"/>
</dbReference>
<dbReference type="InterPro" id="IPR057046">
    <property type="entry name" value="PARP14_KH_4"/>
</dbReference>
<dbReference type="GO" id="GO:0044389">
    <property type="term" value="F:ubiquitin-like protein ligase binding"/>
    <property type="evidence" value="ECO:0007669"/>
    <property type="project" value="TreeGrafter"/>
</dbReference>
<dbReference type="GO" id="GO:0003714">
    <property type="term" value="F:transcription corepressor activity"/>
    <property type="evidence" value="ECO:0007669"/>
    <property type="project" value="TreeGrafter"/>
</dbReference>
<dbReference type="PANTHER" id="PTHR14453">
    <property type="entry name" value="PARP/ZINC FINGER CCCH TYPE DOMAIN CONTAINING PROTEIN"/>
    <property type="match status" value="1"/>
</dbReference>
<dbReference type="PROSITE" id="PS51154">
    <property type="entry name" value="MACRO"/>
    <property type="match status" value="1"/>
</dbReference>
<evidence type="ECO:0000256" key="1">
    <source>
        <dbReference type="ARBA" id="ARBA00004123"/>
    </source>
</evidence>
<dbReference type="GO" id="GO:1990404">
    <property type="term" value="F:NAD+-protein mono-ADP-ribosyltransferase activity"/>
    <property type="evidence" value="ECO:0007669"/>
    <property type="project" value="TreeGrafter"/>
</dbReference>
<dbReference type="InterPro" id="IPR002589">
    <property type="entry name" value="Macro_dom"/>
</dbReference>
<dbReference type="Pfam" id="PF01661">
    <property type="entry name" value="Macro"/>
    <property type="match status" value="1"/>
</dbReference>
<dbReference type="GO" id="GO:0003950">
    <property type="term" value="F:NAD+ poly-ADP-ribosyltransferase activity"/>
    <property type="evidence" value="ECO:0007669"/>
    <property type="project" value="TreeGrafter"/>
</dbReference>
<reference evidence="7" key="2">
    <citation type="submission" date="2025-09" db="UniProtKB">
        <authorList>
            <consortium name="Ensembl"/>
        </authorList>
    </citation>
    <scope>IDENTIFICATION</scope>
</reference>
<keyword evidence="3" id="KW-0808">Transferase</keyword>
<dbReference type="AlphaFoldDB" id="A0A3B4BIA3"/>
<protein>
    <recommendedName>
        <fullName evidence="6">Macro domain-containing protein</fullName>
    </recommendedName>
</protein>
<dbReference type="Proteomes" id="UP000261520">
    <property type="component" value="Unplaced"/>
</dbReference>
<dbReference type="InterPro" id="IPR043472">
    <property type="entry name" value="Macro_dom-like"/>
</dbReference>
<dbReference type="GO" id="GO:0005634">
    <property type="term" value="C:nucleus"/>
    <property type="evidence" value="ECO:0007669"/>
    <property type="project" value="UniProtKB-SubCell"/>
</dbReference>
<dbReference type="SUPFAM" id="SSF52949">
    <property type="entry name" value="Macro domain-like"/>
    <property type="match status" value="1"/>
</dbReference>
<keyword evidence="2" id="KW-0328">Glycosyltransferase</keyword>
<keyword evidence="8" id="KW-1185">Reference proteome</keyword>
<dbReference type="SMART" id="SM00506">
    <property type="entry name" value="A1pp"/>
    <property type="match status" value="1"/>
</dbReference>
<dbReference type="InterPro" id="IPR052056">
    <property type="entry name" value="Mono-ARTD/PARP"/>
</dbReference>
<dbReference type="PANTHER" id="PTHR14453:SF70">
    <property type="entry name" value="PROTEIN MONO-ADP-RIBOSYLTRANSFERASE PARP9"/>
    <property type="match status" value="1"/>
</dbReference>
<evidence type="ECO:0000256" key="5">
    <source>
        <dbReference type="ARBA" id="ARBA00023242"/>
    </source>
</evidence>
<dbReference type="GO" id="GO:0010629">
    <property type="term" value="P:negative regulation of gene expression"/>
    <property type="evidence" value="ECO:0007669"/>
    <property type="project" value="TreeGrafter"/>
</dbReference>
<dbReference type="STRING" id="409849.ENSPMGP00000029334"/>
<comment type="subcellular location">
    <subcellularLocation>
        <location evidence="1">Nucleus</location>
    </subcellularLocation>
</comment>
<dbReference type="CDD" id="cd02907">
    <property type="entry name" value="Macro_Af1521_BAL-like"/>
    <property type="match status" value="1"/>
</dbReference>
<evidence type="ECO:0000256" key="3">
    <source>
        <dbReference type="ARBA" id="ARBA00022679"/>
    </source>
</evidence>
<evidence type="ECO:0000313" key="8">
    <source>
        <dbReference type="Proteomes" id="UP000261520"/>
    </source>
</evidence>
<dbReference type="GO" id="GO:0070212">
    <property type="term" value="P:protein poly-ADP-ribosylation"/>
    <property type="evidence" value="ECO:0007669"/>
    <property type="project" value="TreeGrafter"/>
</dbReference>
<organism evidence="7 8">
    <name type="scientific">Periophthalmus magnuspinnatus</name>
    <dbReference type="NCBI Taxonomy" id="409849"/>
    <lineage>
        <taxon>Eukaryota</taxon>
        <taxon>Metazoa</taxon>
        <taxon>Chordata</taxon>
        <taxon>Craniata</taxon>
        <taxon>Vertebrata</taxon>
        <taxon>Euteleostomi</taxon>
        <taxon>Actinopterygii</taxon>
        <taxon>Neopterygii</taxon>
        <taxon>Teleostei</taxon>
        <taxon>Neoteleostei</taxon>
        <taxon>Acanthomorphata</taxon>
        <taxon>Gobiaria</taxon>
        <taxon>Gobiiformes</taxon>
        <taxon>Gobioidei</taxon>
        <taxon>Gobiidae</taxon>
        <taxon>Oxudercinae</taxon>
        <taxon>Periophthalmus</taxon>
    </lineage>
</organism>
<dbReference type="Ensembl" id="ENSPMGT00000031219.1">
    <property type="protein sequence ID" value="ENSPMGP00000029334.1"/>
    <property type="gene ID" value="ENSPMGG00000023598.1"/>
</dbReference>
<evidence type="ECO:0000313" key="7">
    <source>
        <dbReference type="Ensembl" id="ENSPMGP00000029334.1"/>
    </source>
</evidence>
<feature type="domain" description="Macro" evidence="6">
    <location>
        <begin position="96"/>
        <end position="284"/>
    </location>
</feature>
<evidence type="ECO:0000256" key="2">
    <source>
        <dbReference type="ARBA" id="ARBA00022676"/>
    </source>
</evidence>
<dbReference type="GO" id="GO:0005737">
    <property type="term" value="C:cytoplasm"/>
    <property type="evidence" value="ECO:0007669"/>
    <property type="project" value="TreeGrafter"/>
</dbReference>
<keyword evidence="4" id="KW-0520">NAD</keyword>
<evidence type="ECO:0000256" key="4">
    <source>
        <dbReference type="ARBA" id="ARBA00023027"/>
    </source>
</evidence>
<sequence>MALEKKPLEIPTPLKDFLQNVDVKELSQDLFTSQGICAFISFETKGIFLIGSSERFISDAEKKLQSVLTIQALHYKDKEVVKLKKWSDLMANLLDLYNTSIKTKSGVEVSVRKANMCKLNVDAVMNAANEDLKHIGGLALALLNTAGHEMQQDCDDFIKQKGKVPPGQTFVTKSYRLPCKHVIHAVGPKYTENGAKLSHLLLKLVVTNSLTEAEKLQCASVAMPAVSSGIFGFPVDLCAETIAQVVREFCDDPKNQLVALRQVQLVDNNDKTVKALAEAVKREFSDLKPTTRVQTEGAVG</sequence>
<keyword evidence="5" id="KW-0539">Nucleus</keyword>